<evidence type="ECO:0000256" key="1">
    <source>
        <dbReference type="SAM" id="MobiDB-lite"/>
    </source>
</evidence>
<keyword evidence="2" id="KW-0472">Membrane</keyword>
<evidence type="ECO:0000313" key="3">
    <source>
        <dbReference type="EMBL" id="PQK17229.1"/>
    </source>
</evidence>
<keyword evidence="2" id="KW-1133">Transmembrane helix</keyword>
<feature type="region of interest" description="Disordered" evidence="1">
    <location>
        <begin position="1"/>
        <end position="21"/>
    </location>
</feature>
<organism evidence="3 4">
    <name type="scientific">Beauveria bassiana</name>
    <name type="common">White muscardine disease fungus</name>
    <name type="synonym">Tritirachium shiotae</name>
    <dbReference type="NCBI Taxonomy" id="176275"/>
    <lineage>
        <taxon>Eukaryota</taxon>
        <taxon>Fungi</taxon>
        <taxon>Dikarya</taxon>
        <taxon>Ascomycota</taxon>
        <taxon>Pezizomycotina</taxon>
        <taxon>Sordariomycetes</taxon>
        <taxon>Hypocreomycetidae</taxon>
        <taxon>Hypocreales</taxon>
        <taxon>Cordycipitaceae</taxon>
        <taxon>Beauveria</taxon>
    </lineage>
</organism>
<keyword evidence="2" id="KW-0812">Transmembrane</keyword>
<comment type="caution">
    <text evidence="3">The sequence shown here is derived from an EMBL/GenBank/DDBJ whole genome shotgun (WGS) entry which is preliminary data.</text>
</comment>
<dbReference type="Proteomes" id="UP000237441">
    <property type="component" value="Unassembled WGS sequence"/>
</dbReference>
<sequence>MSVGRGRWSPNKARRLGAETETERKDCCPSNPYAVRFCLMWLLQVHVVISTLFGFLFFFAFSGRTCGHNEKGRIDKCRTMYAWPDMAVASFLPGGNPVSIKLKLATALTGRTRKGKQPTPRGNCSTGSTEERTCPFPSLITWAPKPPSPQAARSSCGAVIAPFLVGK</sequence>
<feature type="transmembrane region" description="Helical" evidence="2">
    <location>
        <begin position="39"/>
        <end position="61"/>
    </location>
</feature>
<reference evidence="3 4" key="1">
    <citation type="submission" date="2016-07" db="EMBL/GenBank/DDBJ databases">
        <title>Comparative genomics of the entomopathogenic fungus Beauveria bassiana.</title>
        <authorList>
            <person name="Valero Jimenez C.A."/>
            <person name="Zwaan B.J."/>
            <person name="Van Kan J.A."/>
            <person name="Takken W."/>
            <person name="Debets A.J."/>
            <person name="Schoustra S.E."/>
            <person name="Koenraadt C.J."/>
        </authorList>
    </citation>
    <scope>NUCLEOTIDE SEQUENCE [LARGE SCALE GENOMIC DNA]</scope>
    <source>
        <strain evidence="3 4">ARSEF 8028</strain>
    </source>
</reference>
<accession>A0A2S7YMP5</accession>
<feature type="region of interest" description="Disordered" evidence="1">
    <location>
        <begin position="111"/>
        <end position="131"/>
    </location>
</feature>
<evidence type="ECO:0000313" key="4">
    <source>
        <dbReference type="Proteomes" id="UP000237441"/>
    </source>
</evidence>
<gene>
    <name evidence="3" type="ORF">BB8028_0007g04240</name>
</gene>
<dbReference type="EMBL" id="JRHA01000007">
    <property type="protein sequence ID" value="PQK17229.1"/>
    <property type="molecule type" value="Genomic_DNA"/>
</dbReference>
<proteinExistence type="predicted"/>
<evidence type="ECO:0000256" key="2">
    <source>
        <dbReference type="SAM" id="Phobius"/>
    </source>
</evidence>
<protein>
    <submittedName>
        <fullName evidence="3">Uncharacterized protein</fullName>
    </submittedName>
</protein>
<dbReference type="AlphaFoldDB" id="A0A2S7YMP5"/>
<name>A0A2S7YMP5_BEABA</name>